<gene>
    <name evidence="1" type="ORF">I551_4450</name>
</gene>
<dbReference type="EMBL" id="JAOL01000128">
    <property type="protein sequence ID" value="EUA89095.1"/>
    <property type="molecule type" value="Genomic_DNA"/>
</dbReference>
<comment type="caution">
    <text evidence="1">The sequence shown here is derived from an EMBL/GenBank/DDBJ whole genome shotgun (WGS) entry which is preliminary data.</text>
</comment>
<evidence type="ECO:0000313" key="1">
    <source>
        <dbReference type="EMBL" id="EUA89095.1"/>
    </source>
</evidence>
<reference evidence="1 2" key="1">
    <citation type="submission" date="2014-01" db="EMBL/GenBank/DDBJ databases">
        <authorList>
            <person name="Dobos K."/>
            <person name="Lenaerts A."/>
            <person name="Ordway D."/>
            <person name="DeGroote M.A."/>
            <person name="Parker T."/>
            <person name="Sizemore C."/>
            <person name="Tallon L.J."/>
            <person name="Sadzewicz L.K."/>
            <person name="Sengamalay N."/>
            <person name="Fraser C.M."/>
            <person name="Hine E."/>
            <person name="Shefchek K.A."/>
            <person name="Das S.P."/>
            <person name="Tettelin H."/>
        </authorList>
    </citation>
    <scope>NUCLEOTIDE SEQUENCE [LARGE SCALE GENOMIC DNA]</scope>
    <source>
        <strain evidence="1 2">Harvey</strain>
    </source>
</reference>
<organism evidence="1 2">
    <name type="scientific">Mycobacterium ulcerans str. Harvey</name>
    <dbReference type="NCBI Taxonomy" id="1299332"/>
    <lineage>
        <taxon>Bacteria</taxon>
        <taxon>Bacillati</taxon>
        <taxon>Actinomycetota</taxon>
        <taxon>Actinomycetes</taxon>
        <taxon>Mycobacteriales</taxon>
        <taxon>Mycobacteriaceae</taxon>
        <taxon>Mycobacterium</taxon>
        <taxon>Mycobacterium ulcerans group</taxon>
    </lineage>
</organism>
<dbReference type="Proteomes" id="UP000020681">
    <property type="component" value="Unassembled WGS sequence"/>
</dbReference>
<evidence type="ECO:0000313" key="2">
    <source>
        <dbReference type="Proteomes" id="UP000020681"/>
    </source>
</evidence>
<accession>A0ABN0QWT7</accession>
<protein>
    <submittedName>
        <fullName evidence="1">Uncharacterized protein</fullName>
    </submittedName>
</protein>
<name>A0ABN0QWT7_MYCUL</name>
<proteinExistence type="predicted"/>
<sequence length="98" mass="10248">MHADSSHTFSIGLVGAVAGDRERIANLFAPGRAQLAGIGDAEGRNQLIRVASALANTAAMPDKSAGKRSIMPSVWLRAHVSAWPGWGSARSPLRRACA</sequence>
<keyword evidence="2" id="KW-1185">Reference proteome</keyword>